<dbReference type="EMBL" id="KX264280">
    <property type="protein sequence ID" value="ANM86613.1"/>
    <property type="molecule type" value="Genomic_DNA"/>
</dbReference>
<reference evidence="7" key="1">
    <citation type="submission" date="2016-05" db="EMBL/GenBank/DDBJ databases">
        <title>Lichen genome sequencing reveals its rich biosynthetic potential.</title>
        <authorList>
            <person name="Bertrand R.L."/>
            <person name="Abdel-Hameed M."/>
            <person name="Sorensen J.L."/>
        </authorList>
    </citation>
    <scope>NUCLEOTIDE SEQUENCE</scope>
</reference>
<evidence type="ECO:0000256" key="3">
    <source>
        <dbReference type="ARBA" id="ARBA00022989"/>
    </source>
</evidence>
<dbReference type="PANTHER" id="PTHR15549:SF26">
    <property type="entry name" value="AXIAL BUDDING PATTERN PROTEIN 2-RELATED"/>
    <property type="match status" value="1"/>
</dbReference>
<dbReference type="InterPro" id="IPR051694">
    <property type="entry name" value="Immunoregulatory_rcpt-like"/>
</dbReference>
<evidence type="ECO:0000256" key="6">
    <source>
        <dbReference type="SAM" id="Phobius"/>
    </source>
</evidence>
<dbReference type="GO" id="GO:0071944">
    <property type="term" value="C:cell periphery"/>
    <property type="evidence" value="ECO:0007669"/>
    <property type="project" value="UniProtKB-ARBA"/>
</dbReference>
<evidence type="ECO:0000256" key="4">
    <source>
        <dbReference type="ARBA" id="ARBA00023136"/>
    </source>
</evidence>
<feature type="compositionally biased region" description="Low complexity" evidence="5">
    <location>
        <begin position="440"/>
        <end position="458"/>
    </location>
</feature>
<dbReference type="AlphaFoldDB" id="A0A1Z1CCS9"/>
<protein>
    <submittedName>
        <fullName evidence="7 8">Putative galactose oxidase</fullName>
    </submittedName>
</protein>
<comment type="subcellular location">
    <subcellularLocation>
        <location evidence="1">Membrane</location>
        <topology evidence="1">Single-pass membrane protein</topology>
    </subcellularLocation>
</comment>
<dbReference type="GO" id="GO:0016020">
    <property type="term" value="C:membrane"/>
    <property type="evidence" value="ECO:0007669"/>
    <property type="project" value="UniProtKB-SubCell"/>
</dbReference>
<dbReference type="Gene3D" id="2.120.10.80">
    <property type="entry name" value="Kelch-type beta propeller"/>
    <property type="match status" value="1"/>
</dbReference>
<accession>A0A1Z1CCS9</accession>
<organism evidence="7">
    <name type="scientific">Cladonia uncialis subsp. uncialis</name>
    <dbReference type="NCBI Taxonomy" id="180999"/>
    <lineage>
        <taxon>Eukaryota</taxon>
        <taxon>Fungi</taxon>
        <taxon>Dikarya</taxon>
        <taxon>Ascomycota</taxon>
        <taxon>Pezizomycotina</taxon>
        <taxon>Lecanoromycetes</taxon>
        <taxon>OSLEUM clade</taxon>
        <taxon>Lecanoromycetidae</taxon>
        <taxon>Lecanorales</taxon>
        <taxon>Lecanorineae</taxon>
        <taxon>Cladoniaceae</taxon>
        <taxon>Cladonia</taxon>
    </lineage>
</organism>
<dbReference type="SUPFAM" id="SSF50965">
    <property type="entry name" value="Galactose oxidase, central domain"/>
    <property type="match status" value="1"/>
</dbReference>
<evidence type="ECO:0000256" key="5">
    <source>
        <dbReference type="SAM" id="MobiDB-lite"/>
    </source>
</evidence>
<keyword evidence="4 6" id="KW-0472">Membrane</keyword>
<dbReference type="EMBL" id="MG777474">
    <property type="protein sequence ID" value="AUW30810.1"/>
    <property type="molecule type" value="Genomic_DNA"/>
</dbReference>
<evidence type="ECO:0000313" key="8">
    <source>
        <dbReference type="EMBL" id="AUW30810.1"/>
    </source>
</evidence>
<proteinExistence type="predicted"/>
<evidence type="ECO:0000256" key="1">
    <source>
        <dbReference type="ARBA" id="ARBA00004167"/>
    </source>
</evidence>
<feature type="transmembrane region" description="Helical" evidence="6">
    <location>
        <begin position="465"/>
        <end position="489"/>
    </location>
</feature>
<dbReference type="InterPro" id="IPR011043">
    <property type="entry name" value="Gal_Oxase/kelch_b-propeller"/>
</dbReference>
<evidence type="ECO:0000256" key="2">
    <source>
        <dbReference type="ARBA" id="ARBA00022692"/>
    </source>
</evidence>
<dbReference type="PANTHER" id="PTHR15549">
    <property type="entry name" value="PAIRED IMMUNOGLOBULIN-LIKE TYPE 2 RECEPTOR"/>
    <property type="match status" value="1"/>
</dbReference>
<dbReference type="InterPro" id="IPR015915">
    <property type="entry name" value="Kelch-typ_b-propeller"/>
</dbReference>
<name>A0A1Z1CCS9_CLAUC</name>
<evidence type="ECO:0000313" key="7">
    <source>
        <dbReference type="EMBL" id="ANM86613.1"/>
    </source>
</evidence>
<keyword evidence="2 6" id="KW-0812">Transmembrane</keyword>
<reference evidence="8" key="2">
    <citation type="submission" date="2017-12" db="EMBL/GenBank/DDBJ databases">
        <title>Genome Sequencing Reveals a Rich Biosynthetic Potential.</title>
        <authorList>
            <person name="Bertrand R.L."/>
            <person name="Abdel-Hameed M.E."/>
            <person name="Sorensen J.L."/>
        </authorList>
    </citation>
    <scope>NUCLEOTIDE SEQUENCE</scope>
</reference>
<sequence>MFFETLISAIGFSSVKLLPRQAPAVIATSDFLRRAQHSCAQLLLVVGYVTAKKSAATVVNHWLYIDGGQFSFLSNGTPQYEYCKKPNGVPNLNHGSLWYDESTQLLYAGYTGTSSSFDVDSDPLPPSESIWTFKPDNLGSGTWNLTIPSSASVWKTTTRTDGGYQAYGNGSAYVLGGVNYPLTGNYLYPGMIRFDMSSQVFSNISSEIGATSPSVKPCWFGAMHYVPSFSSNGIFVVMGGKDSNGFIDFGYVQVFDPASGSWYNQTTTGSKPASRVVFCTAGAASTNNTYEIFVYAGYSGEIGTSSLPLDTVNILSLPAFNWFSVAYNPQNPRTGHTCEGVGGSQIAIICGYDANPNVTTGSGNDVIRSEFSTPDPFAQGLAIFDLRTLDFAAEYIAGGGAVYEPNDVITQFYAQGSYSGNLVEGLAQFMNDTHFPPPTSSKSTPSNSTFTPPSSFSNSPHNNHAGAIAGGIIGGLGIALIIALVIWLLRRRRRKMQAQLSRTPALDGAVYGNQPWVHDTDGNTRAELPQPVTTLELGYGEAHELDPTGHPQGNLPD</sequence>
<keyword evidence="3 6" id="KW-1133">Transmembrane helix</keyword>
<feature type="region of interest" description="Disordered" evidence="5">
    <location>
        <begin position="433"/>
        <end position="458"/>
    </location>
</feature>